<evidence type="ECO:0000256" key="8">
    <source>
        <dbReference type="ARBA" id="ARBA00022840"/>
    </source>
</evidence>
<organism evidence="14">
    <name type="scientific">uncultured Armatimonadetes bacterium</name>
    <dbReference type="NCBI Taxonomy" id="157466"/>
    <lineage>
        <taxon>Bacteria</taxon>
        <taxon>Bacillati</taxon>
        <taxon>Armatimonadota</taxon>
        <taxon>environmental samples</taxon>
    </lineage>
</organism>
<comment type="catalytic activity">
    <reaction evidence="12">
        <text>D-ribose + ATP = D-ribose 5-phosphate + ADP + H(+)</text>
        <dbReference type="Rhea" id="RHEA:13697"/>
        <dbReference type="ChEBI" id="CHEBI:15378"/>
        <dbReference type="ChEBI" id="CHEBI:30616"/>
        <dbReference type="ChEBI" id="CHEBI:47013"/>
        <dbReference type="ChEBI" id="CHEBI:78346"/>
        <dbReference type="ChEBI" id="CHEBI:456216"/>
        <dbReference type="EC" id="2.7.1.15"/>
    </reaction>
</comment>
<dbReference type="UniPathway" id="UPA00916">
    <property type="reaction ID" value="UER00889"/>
</dbReference>
<accession>A0A6J4ISJ2</accession>
<evidence type="ECO:0000256" key="12">
    <source>
        <dbReference type="HAMAP-Rule" id="MF_01987"/>
    </source>
</evidence>
<feature type="binding site" evidence="12">
    <location>
        <begin position="264"/>
        <end position="265"/>
    </location>
    <ligand>
        <name>ATP</name>
        <dbReference type="ChEBI" id="CHEBI:30616"/>
    </ligand>
</feature>
<feature type="domain" description="Carbohydrate kinase PfkB" evidence="13">
    <location>
        <begin position="16"/>
        <end position="308"/>
    </location>
</feature>
<dbReference type="EMBL" id="CADCTO010000306">
    <property type="protein sequence ID" value="CAA9259638.1"/>
    <property type="molecule type" value="Genomic_DNA"/>
</dbReference>
<dbReference type="InterPro" id="IPR002173">
    <property type="entry name" value="Carboh/pur_kinase_PfkB_CS"/>
</dbReference>
<evidence type="ECO:0000256" key="1">
    <source>
        <dbReference type="ARBA" id="ARBA00005380"/>
    </source>
</evidence>
<keyword evidence="11 12" id="KW-0119">Carbohydrate metabolism</keyword>
<dbReference type="Pfam" id="PF00294">
    <property type="entry name" value="PfkB"/>
    <property type="match status" value="1"/>
</dbReference>
<evidence type="ECO:0000256" key="4">
    <source>
        <dbReference type="ARBA" id="ARBA00022679"/>
    </source>
</evidence>
<protein>
    <recommendedName>
        <fullName evidence="3 12">Ribokinase</fullName>
        <shortName evidence="12">RK</shortName>
        <ecNumber evidence="2 12">2.7.1.15</ecNumber>
    </recommendedName>
</protein>
<sequence length="319" mass="32180">MNGGLMAAPLSGTAPRIVVVGSTNTDLVVGVPHIPAPGETVLGGTMETVAGGKGANQAVAAARLGGDVTFVARVGDDAFGRNAVAGFARENIDTRYVAVTPGVASGVALIAVREETGENSIVVAPGANAHLSPEDIDEAAPAFDGAQALIVSLEIPQETVERAVEIAHARGLAVILNPAPARRLPPDLLERVTVLTPNETEARQILGRPEDAEDVQTLAADLLALGVGAAVVTLGAAGALTATPDGIEHVPTRAVQAIDTTAAGDCFTGALAVEFSGGRSLRDAVRFANAAAALSVTRPGAQPALPTRAEVEVFLLSRG</sequence>
<comment type="subcellular location">
    <subcellularLocation>
        <location evidence="12">Cytoplasm</location>
    </subcellularLocation>
</comment>
<evidence type="ECO:0000313" key="14">
    <source>
        <dbReference type="EMBL" id="CAA9259638.1"/>
    </source>
</evidence>
<evidence type="ECO:0000259" key="13">
    <source>
        <dbReference type="Pfam" id="PF00294"/>
    </source>
</evidence>
<keyword evidence="7 12" id="KW-0418">Kinase</keyword>
<comment type="caution">
    <text evidence="12">Lacks conserved residue(s) required for the propagation of feature annotation.</text>
</comment>
<feature type="binding site" evidence="12">
    <location>
        <position position="259"/>
    </location>
    <ligand>
        <name>K(+)</name>
        <dbReference type="ChEBI" id="CHEBI:29103"/>
    </ligand>
</feature>
<comment type="cofactor">
    <cofactor evidence="12">
        <name>Mg(2+)</name>
        <dbReference type="ChEBI" id="CHEBI:18420"/>
    </cofactor>
    <text evidence="12">Requires a divalent cation, most likely magnesium in vivo, as an electrophilic catalyst to aid phosphoryl group transfer. It is the chelate of the metal and the nucleotide that is the actual substrate.</text>
</comment>
<reference evidence="14" key="1">
    <citation type="submission" date="2020-02" db="EMBL/GenBank/DDBJ databases">
        <authorList>
            <person name="Meier V. D."/>
        </authorList>
    </citation>
    <scope>NUCLEOTIDE SEQUENCE</scope>
    <source>
        <strain evidence="14">AVDCRST_MAG63</strain>
    </source>
</reference>
<comment type="pathway">
    <text evidence="12">Carbohydrate metabolism; D-ribose degradation; D-ribose 5-phosphate from beta-D-ribopyranose: step 2/2.</text>
</comment>
<comment type="function">
    <text evidence="12">Catalyzes the phosphorylation of ribose at O-5 in a reaction requiring ATP and magnesium. The resulting D-ribose-5-phosphate can then be used either for sythesis of nucleotides, histidine, and tryptophan, or as a component of the pentose phosphate pathway.</text>
</comment>
<feature type="binding site" evidence="12">
    <location>
        <begin position="52"/>
        <end position="56"/>
    </location>
    <ligand>
        <name>substrate</name>
    </ligand>
</feature>
<dbReference type="InterPro" id="IPR011877">
    <property type="entry name" value="Ribokinase"/>
</dbReference>
<name>A0A6J4ISJ2_9BACT</name>
<comment type="similarity">
    <text evidence="1">Belongs to the carbohydrate kinase pfkB family.</text>
</comment>
<keyword evidence="10 12" id="KW-0630">Potassium</keyword>
<evidence type="ECO:0000256" key="2">
    <source>
        <dbReference type="ARBA" id="ARBA00012035"/>
    </source>
</evidence>
<feature type="binding site" evidence="12">
    <location>
        <position position="261"/>
    </location>
    <ligand>
        <name>K(+)</name>
        <dbReference type="ChEBI" id="CHEBI:29103"/>
    </ligand>
</feature>
<feature type="binding site" evidence="12">
    <location>
        <position position="198"/>
    </location>
    <ligand>
        <name>ATP</name>
        <dbReference type="ChEBI" id="CHEBI:30616"/>
    </ligand>
</feature>
<proteinExistence type="inferred from homology"/>
<evidence type="ECO:0000256" key="5">
    <source>
        <dbReference type="ARBA" id="ARBA00022723"/>
    </source>
</evidence>
<gene>
    <name evidence="12" type="primary">rbsK</name>
    <name evidence="14" type="ORF">AVDCRST_MAG63-2363</name>
</gene>
<dbReference type="AlphaFoldDB" id="A0A6J4ISJ2"/>
<dbReference type="PROSITE" id="PS00584">
    <property type="entry name" value="PFKB_KINASES_2"/>
    <property type="match status" value="1"/>
</dbReference>
<dbReference type="PANTHER" id="PTHR10584">
    <property type="entry name" value="SUGAR KINASE"/>
    <property type="match status" value="1"/>
</dbReference>
<dbReference type="HAMAP" id="MF_01987">
    <property type="entry name" value="Ribokinase"/>
    <property type="match status" value="1"/>
</dbReference>
<feature type="binding site" evidence="12">
    <location>
        <position position="154"/>
    </location>
    <ligand>
        <name>substrate</name>
    </ligand>
</feature>
<feature type="binding site" evidence="12">
    <location>
        <begin position="233"/>
        <end position="238"/>
    </location>
    <ligand>
        <name>ATP</name>
        <dbReference type="ChEBI" id="CHEBI:30616"/>
    </ligand>
</feature>
<comment type="similarity">
    <text evidence="12">Belongs to the carbohydrate kinase PfkB family. Ribokinase subfamily.</text>
</comment>
<dbReference type="GO" id="GO:0004747">
    <property type="term" value="F:ribokinase activity"/>
    <property type="evidence" value="ECO:0007669"/>
    <property type="project" value="UniProtKB-UniRule"/>
</dbReference>
<dbReference type="PRINTS" id="PR00990">
    <property type="entry name" value="RIBOKINASE"/>
</dbReference>
<dbReference type="NCBIfam" id="TIGR02152">
    <property type="entry name" value="D_ribokin_bact"/>
    <property type="match status" value="1"/>
</dbReference>
<keyword evidence="8 12" id="KW-0067">ATP-binding</keyword>
<dbReference type="GO" id="GO:0019303">
    <property type="term" value="P:D-ribose catabolic process"/>
    <property type="evidence" value="ECO:0007669"/>
    <property type="project" value="UniProtKB-UniRule"/>
</dbReference>
<evidence type="ECO:0000256" key="9">
    <source>
        <dbReference type="ARBA" id="ARBA00022842"/>
    </source>
</evidence>
<dbReference type="InterPro" id="IPR029056">
    <property type="entry name" value="Ribokinase-like"/>
</dbReference>
<keyword evidence="4 12" id="KW-0808">Transferase</keyword>
<evidence type="ECO:0000256" key="7">
    <source>
        <dbReference type="ARBA" id="ARBA00022777"/>
    </source>
</evidence>
<dbReference type="GO" id="GO:0046872">
    <property type="term" value="F:metal ion binding"/>
    <property type="evidence" value="ECO:0007669"/>
    <property type="project" value="UniProtKB-KW"/>
</dbReference>
<feature type="binding site" evidence="12">
    <location>
        <position position="265"/>
    </location>
    <ligand>
        <name>substrate</name>
    </ligand>
</feature>
<evidence type="ECO:0000256" key="11">
    <source>
        <dbReference type="ARBA" id="ARBA00023277"/>
    </source>
</evidence>
<keyword evidence="6 12" id="KW-0547">Nucleotide-binding</keyword>
<evidence type="ECO:0000256" key="3">
    <source>
        <dbReference type="ARBA" id="ARBA00016943"/>
    </source>
</evidence>
<feature type="binding site" evidence="12">
    <location>
        <position position="289"/>
    </location>
    <ligand>
        <name>ATP</name>
        <dbReference type="ChEBI" id="CHEBI:30616"/>
    </ligand>
</feature>
<dbReference type="CDD" id="cd01174">
    <property type="entry name" value="ribokinase"/>
    <property type="match status" value="1"/>
</dbReference>
<comment type="activity regulation">
    <text evidence="12">Activated by a monovalent cation that binds near, but not in, the active site. The most likely occupant of the site in vivo is potassium. Ion binding induces a conformational change that may alter substrate affinity.</text>
</comment>
<feature type="binding site" evidence="12">
    <location>
        <position position="295"/>
    </location>
    <ligand>
        <name>K(+)</name>
        <dbReference type="ChEBI" id="CHEBI:29103"/>
    </ligand>
</feature>
<feature type="active site" description="Proton acceptor" evidence="12">
    <location>
        <position position="265"/>
    </location>
</feature>
<dbReference type="GO" id="GO:0005524">
    <property type="term" value="F:ATP binding"/>
    <property type="evidence" value="ECO:0007669"/>
    <property type="project" value="UniProtKB-UniRule"/>
</dbReference>
<dbReference type="SUPFAM" id="SSF53613">
    <property type="entry name" value="Ribokinase-like"/>
    <property type="match status" value="1"/>
</dbReference>
<feature type="binding site" evidence="12">
    <location>
        <begin position="24"/>
        <end position="26"/>
    </location>
    <ligand>
        <name>substrate</name>
    </ligand>
</feature>
<feature type="binding site" evidence="12">
    <location>
        <position position="298"/>
    </location>
    <ligand>
        <name>K(+)</name>
        <dbReference type="ChEBI" id="CHEBI:29103"/>
    </ligand>
</feature>
<dbReference type="Gene3D" id="3.40.1190.20">
    <property type="match status" value="1"/>
</dbReference>
<evidence type="ECO:0000256" key="10">
    <source>
        <dbReference type="ARBA" id="ARBA00022958"/>
    </source>
</evidence>
<keyword evidence="5 12" id="KW-0479">Metal-binding</keyword>
<feature type="binding site" evidence="12">
    <location>
        <position position="300"/>
    </location>
    <ligand>
        <name>K(+)</name>
        <dbReference type="ChEBI" id="CHEBI:29103"/>
    </ligand>
</feature>
<dbReference type="InterPro" id="IPR011611">
    <property type="entry name" value="PfkB_dom"/>
</dbReference>
<dbReference type="EC" id="2.7.1.15" evidence="2 12"/>
<dbReference type="InterPro" id="IPR002139">
    <property type="entry name" value="Ribo/fructo_kinase"/>
</dbReference>
<evidence type="ECO:0000256" key="6">
    <source>
        <dbReference type="ARBA" id="ARBA00022741"/>
    </source>
</evidence>
<dbReference type="PANTHER" id="PTHR10584:SF166">
    <property type="entry name" value="RIBOKINASE"/>
    <property type="match status" value="1"/>
</dbReference>
<comment type="subunit">
    <text evidence="12">Homodimer.</text>
</comment>
<keyword evidence="9 12" id="KW-0460">Magnesium</keyword>
<dbReference type="GO" id="GO:0005829">
    <property type="term" value="C:cytosol"/>
    <property type="evidence" value="ECO:0007669"/>
    <property type="project" value="TreeGrafter"/>
</dbReference>
<keyword evidence="12" id="KW-0963">Cytoplasm</keyword>